<keyword evidence="1 4" id="KW-0378">Hydrolase</keyword>
<keyword evidence="5" id="KW-1185">Reference proteome</keyword>
<feature type="domain" description="AB hydrolase-1" evidence="3">
    <location>
        <begin position="39"/>
        <end position="314"/>
    </location>
</feature>
<dbReference type="PRINTS" id="PR00412">
    <property type="entry name" value="EPOXHYDRLASE"/>
</dbReference>
<gene>
    <name evidence="4" type="ORF">BDY17DRAFT_325972</name>
</gene>
<dbReference type="Pfam" id="PF00561">
    <property type="entry name" value="Abhydrolase_1"/>
    <property type="match status" value="1"/>
</dbReference>
<dbReference type="GO" id="GO:0016787">
    <property type="term" value="F:hydrolase activity"/>
    <property type="evidence" value="ECO:0007669"/>
    <property type="project" value="UniProtKB-KW"/>
</dbReference>
<dbReference type="Gene3D" id="3.40.50.1820">
    <property type="entry name" value="alpha/beta hydrolase"/>
    <property type="match status" value="1"/>
</dbReference>
<dbReference type="OrthoDB" id="408373at2759"/>
<evidence type="ECO:0000313" key="4">
    <source>
        <dbReference type="EMBL" id="KAF2481268.1"/>
    </source>
</evidence>
<accession>A0A6A6PME0</accession>
<dbReference type="AlphaFoldDB" id="A0A6A6PME0"/>
<evidence type="ECO:0000313" key="5">
    <source>
        <dbReference type="Proteomes" id="UP000799767"/>
    </source>
</evidence>
<dbReference type="InterPro" id="IPR029058">
    <property type="entry name" value="AB_hydrolase_fold"/>
</dbReference>
<evidence type="ECO:0000259" key="3">
    <source>
        <dbReference type="Pfam" id="PF00561"/>
    </source>
</evidence>
<dbReference type="EMBL" id="MU001638">
    <property type="protein sequence ID" value="KAF2481268.1"/>
    <property type="molecule type" value="Genomic_DNA"/>
</dbReference>
<dbReference type="SUPFAM" id="SSF53474">
    <property type="entry name" value="alpha/beta-Hydrolases"/>
    <property type="match status" value="1"/>
</dbReference>
<dbReference type="RefSeq" id="XP_033587838.1">
    <property type="nucleotide sequence ID" value="XM_033737439.1"/>
</dbReference>
<evidence type="ECO:0000256" key="2">
    <source>
        <dbReference type="ARBA" id="ARBA00038334"/>
    </source>
</evidence>
<sequence>MSVDKLRPNDPRAKKASVEVNGHRWYYLDAAAKGQQKGVVFLIHGFPDQAFGWRYQIPMLNSLGLRCIALQCMGYGDTGNSPNLRNYGFKAHADAVAGIAKAIGAHQIIIGGHDWGGAVIFRVAQWYPRLVTHVFSVCTPFFRVNDSYVSVEQMVQGPVPQFGYQLQFGSEDFKVERAVGDDEGRMRTFLKGMYGGRPRGGGKFMTPERGIDLGLLEDEVAMTPLLDEEEFEYTVKEYMKNGLEGPCNWYRTRKINFEDDMHMPAEQKKGIQQPTLFIQALRDNVLTPDLAKGMDKAIPNLTTGEVEATHWALWHTPQETNDIIKRWIEGVVFGGKSKL</sequence>
<dbReference type="PANTHER" id="PTHR43329">
    <property type="entry name" value="EPOXIDE HYDROLASE"/>
    <property type="match status" value="1"/>
</dbReference>
<dbReference type="GeneID" id="54478441"/>
<organism evidence="4 5">
    <name type="scientific">Neohortaea acidophila</name>
    <dbReference type="NCBI Taxonomy" id="245834"/>
    <lineage>
        <taxon>Eukaryota</taxon>
        <taxon>Fungi</taxon>
        <taxon>Dikarya</taxon>
        <taxon>Ascomycota</taxon>
        <taxon>Pezizomycotina</taxon>
        <taxon>Dothideomycetes</taxon>
        <taxon>Dothideomycetidae</taxon>
        <taxon>Mycosphaerellales</taxon>
        <taxon>Teratosphaeriaceae</taxon>
        <taxon>Neohortaea</taxon>
    </lineage>
</organism>
<dbReference type="Proteomes" id="UP000799767">
    <property type="component" value="Unassembled WGS sequence"/>
</dbReference>
<reference evidence="4" key="1">
    <citation type="journal article" date="2020" name="Stud. Mycol.">
        <title>101 Dothideomycetes genomes: a test case for predicting lifestyles and emergence of pathogens.</title>
        <authorList>
            <person name="Haridas S."/>
            <person name="Albert R."/>
            <person name="Binder M."/>
            <person name="Bloem J."/>
            <person name="Labutti K."/>
            <person name="Salamov A."/>
            <person name="Andreopoulos B."/>
            <person name="Baker S."/>
            <person name="Barry K."/>
            <person name="Bills G."/>
            <person name="Bluhm B."/>
            <person name="Cannon C."/>
            <person name="Castanera R."/>
            <person name="Culley D."/>
            <person name="Daum C."/>
            <person name="Ezra D."/>
            <person name="Gonzalez J."/>
            <person name="Henrissat B."/>
            <person name="Kuo A."/>
            <person name="Liang C."/>
            <person name="Lipzen A."/>
            <person name="Lutzoni F."/>
            <person name="Magnuson J."/>
            <person name="Mondo S."/>
            <person name="Nolan M."/>
            <person name="Ohm R."/>
            <person name="Pangilinan J."/>
            <person name="Park H.-J."/>
            <person name="Ramirez L."/>
            <person name="Alfaro M."/>
            <person name="Sun H."/>
            <person name="Tritt A."/>
            <person name="Yoshinaga Y."/>
            <person name="Zwiers L.-H."/>
            <person name="Turgeon B."/>
            <person name="Goodwin S."/>
            <person name="Spatafora J."/>
            <person name="Crous P."/>
            <person name="Grigoriev I."/>
        </authorList>
    </citation>
    <scope>NUCLEOTIDE SEQUENCE</scope>
    <source>
        <strain evidence="4">CBS 113389</strain>
    </source>
</reference>
<name>A0A6A6PME0_9PEZI</name>
<dbReference type="InterPro" id="IPR000073">
    <property type="entry name" value="AB_hydrolase_1"/>
</dbReference>
<dbReference type="InterPro" id="IPR000639">
    <property type="entry name" value="Epox_hydrolase-like"/>
</dbReference>
<proteinExistence type="inferred from homology"/>
<evidence type="ECO:0000256" key="1">
    <source>
        <dbReference type="ARBA" id="ARBA00022801"/>
    </source>
</evidence>
<protein>
    <submittedName>
        <fullName evidence="4">Alpha/Beta hydrolase protein</fullName>
    </submittedName>
</protein>
<comment type="similarity">
    <text evidence="2">Belongs to the AB hydrolase superfamily. Epoxide hydrolase family.</text>
</comment>